<keyword evidence="5 12" id="KW-0732">Signal</keyword>
<keyword evidence="7" id="KW-0406">Ion transport</keyword>
<comment type="caution">
    <text evidence="13">The sequence shown here is derived from an EMBL/GenBank/DDBJ whole genome shotgun (WGS) entry which is preliminary data.</text>
</comment>
<evidence type="ECO:0000256" key="2">
    <source>
        <dbReference type="ARBA" id="ARBA00022448"/>
    </source>
</evidence>
<evidence type="ECO:0000256" key="11">
    <source>
        <dbReference type="SAM" id="Phobius"/>
    </source>
</evidence>
<evidence type="ECO:0000256" key="4">
    <source>
        <dbReference type="ARBA" id="ARBA00022692"/>
    </source>
</evidence>
<dbReference type="InterPro" id="IPR032675">
    <property type="entry name" value="LRR_dom_sf"/>
</dbReference>
<proteinExistence type="predicted"/>
<comment type="subcellular location">
    <subcellularLocation>
        <location evidence="1">Cell membrane</location>
        <topology evidence="1">Single-pass membrane protein</topology>
    </subcellularLocation>
</comment>
<keyword evidence="6 11" id="KW-1133">Transmembrane helix</keyword>
<evidence type="ECO:0000313" key="14">
    <source>
        <dbReference type="Proteomes" id="UP001107558"/>
    </source>
</evidence>
<accession>A0A9J6C4Q9</accession>
<dbReference type="GO" id="GO:0005886">
    <property type="term" value="C:plasma membrane"/>
    <property type="evidence" value="ECO:0007669"/>
    <property type="project" value="UniProtKB-SubCell"/>
</dbReference>
<keyword evidence="3" id="KW-1003">Cell membrane</keyword>
<dbReference type="AlphaFoldDB" id="A0A9J6C4Q9"/>
<keyword evidence="4 11" id="KW-0812">Transmembrane</keyword>
<gene>
    <name evidence="13" type="ORF">PVAND_006375</name>
</gene>
<dbReference type="OrthoDB" id="676979at2759"/>
<evidence type="ECO:0000256" key="3">
    <source>
        <dbReference type="ARBA" id="ARBA00022475"/>
    </source>
</evidence>
<reference evidence="13" key="1">
    <citation type="submission" date="2021-03" db="EMBL/GenBank/DDBJ databases">
        <title>Chromosome level genome of the anhydrobiotic midge Polypedilum vanderplanki.</title>
        <authorList>
            <person name="Yoshida Y."/>
            <person name="Kikawada T."/>
            <person name="Gusev O."/>
        </authorList>
    </citation>
    <scope>NUCLEOTIDE SEQUENCE</scope>
    <source>
        <strain evidence="13">NIAS01</strain>
        <tissue evidence="13">Whole body or cell culture</tissue>
    </source>
</reference>
<organism evidence="13 14">
    <name type="scientific">Polypedilum vanderplanki</name>
    <name type="common">Sleeping chironomid midge</name>
    <dbReference type="NCBI Taxonomy" id="319348"/>
    <lineage>
        <taxon>Eukaryota</taxon>
        <taxon>Metazoa</taxon>
        <taxon>Ecdysozoa</taxon>
        <taxon>Arthropoda</taxon>
        <taxon>Hexapoda</taxon>
        <taxon>Insecta</taxon>
        <taxon>Pterygota</taxon>
        <taxon>Neoptera</taxon>
        <taxon>Endopterygota</taxon>
        <taxon>Diptera</taxon>
        <taxon>Nematocera</taxon>
        <taxon>Chironomoidea</taxon>
        <taxon>Chironomidae</taxon>
        <taxon>Chironominae</taxon>
        <taxon>Polypedilum</taxon>
        <taxon>Polypedilum</taxon>
    </lineage>
</organism>
<dbReference type="GO" id="GO:0034220">
    <property type="term" value="P:monoatomic ion transmembrane transport"/>
    <property type="evidence" value="ECO:0007669"/>
    <property type="project" value="UniProtKB-KW"/>
</dbReference>
<dbReference type="InterPro" id="IPR051432">
    <property type="entry name" value="KCNMA1_auxiliary"/>
</dbReference>
<keyword evidence="14" id="KW-1185">Reference proteome</keyword>
<dbReference type="PANTHER" id="PTHR46473:SF10">
    <property type="entry name" value="LD45603P-RELATED"/>
    <property type="match status" value="1"/>
</dbReference>
<evidence type="ECO:0000256" key="10">
    <source>
        <dbReference type="ARBA" id="ARBA00023303"/>
    </source>
</evidence>
<dbReference type="Proteomes" id="UP001107558">
    <property type="component" value="Chromosome 2"/>
</dbReference>
<evidence type="ECO:0000256" key="7">
    <source>
        <dbReference type="ARBA" id="ARBA00023065"/>
    </source>
</evidence>
<dbReference type="Gene3D" id="3.80.10.10">
    <property type="entry name" value="Ribonuclease Inhibitor"/>
    <property type="match status" value="1"/>
</dbReference>
<protein>
    <recommendedName>
        <fullName evidence="15">Leucine rich repeat protein</fullName>
    </recommendedName>
</protein>
<feature type="transmembrane region" description="Helical" evidence="11">
    <location>
        <begin position="230"/>
        <end position="253"/>
    </location>
</feature>
<dbReference type="InterPro" id="IPR001611">
    <property type="entry name" value="Leu-rich_rpt"/>
</dbReference>
<evidence type="ECO:0000256" key="6">
    <source>
        <dbReference type="ARBA" id="ARBA00022989"/>
    </source>
</evidence>
<dbReference type="PROSITE" id="PS51450">
    <property type="entry name" value="LRR"/>
    <property type="match status" value="1"/>
</dbReference>
<evidence type="ECO:0000256" key="12">
    <source>
        <dbReference type="SAM" id="SignalP"/>
    </source>
</evidence>
<sequence length="284" mass="33544">MFLLNKFIIIFIIFATYFCMSYTQELDCSFKYDSSIEEKKFYNCEIQNQGIFGDFRVYVTKINGKHVTGHENGDVQAIQITSNNLNYIPRNVEEFLPNIVTMMLYKTNIKTISQADFRPFLKLEYLYLHENRIREVLEDFFKYNSKLKLLSLDKNEISYIDPFAFQNLKSLEFLNLKGNRCPLQNAYGHENVLKLIEKIENFECIDRKVKLNLNLSQLEIRKLNDKIENLIIFIIVLSVNVFLIFIFLVIIVIRNKSTTNTEMSEQIQMTTTAFNENVELEHVL</sequence>
<dbReference type="PANTHER" id="PTHR46473">
    <property type="entry name" value="GH08155P"/>
    <property type="match status" value="1"/>
</dbReference>
<evidence type="ECO:0000256" key="1">
    <source>
        <dbReference type="ARBA" id="ARBA00004162"/>
    </source>
</evidence>
<dbReference type="Pfam" id="PF13855">
    <property type="entry name" value="LRR_8"/>
    <property type="match status" value="1"/>
</dbReference>
<dbReference type="EMBL" id="JADBJN010000002">
    <property type="protein sequence ID" value="KAG5676550.1"/>
    <property type="molecule type" value="Genomic_DNA"/>
</dbReference>
<feature type="signal peptide" evidence="12">
    <location>
        <begin position="1"/>
        <end position="23"/>
    </location>
</feature>
<evidence type="ECO:0000313" key="13">
    <source>
        <dbReference type="EMBL" id="KAG5676550.1"/>
    </source>
</evidence>
<feature type="chain" id="PRO_5039937305" description="Leucine rich repeat protein" evidence="12">
    <location>
        <begin position="24"/>
        <end position="284"/>
    </location>
</feature>
<dbReference type="SUPFAM" id="SSF52058">
    <property type="entry name" value="L domain-like"/>
    <property type="match status" value="1"/>
</dbReference>
<evidence type="ECO:0008006" key="15">
    <source>
        <dbReference type="Google" id="ProtNLM"/>
    </source>
</evidence>
<evidence type="ECO:0000256" key="5">
    <source>
        <dbReference type="ARBA" id="ARBA00022729"/>
    </source>
</evidence>
<keyword evidence="10" id="KW-0407">Ion channel</keyword>
<keyword evidence="9" id="KW-1015">Disulfide bond</keyword>
<keyword evidence="2" id="KW-0813">Transport</keyword>
<evidence type="ECO:0000256" key="8">
    <source>
        <dbReference type="ARBA" id="ARBA00023136"/>
    </source>
</evidence>
<evidence type="ECO:0000256" key="9">
    <source>
        <dbReference type="ARBA" id="ARBA00023157"/>
    </source>
</evidence>
<name>A0A9J6C4Q9_POLVA</name>
<keyword evidence="8 11" id="KW-0472">Membrane</keyword>